<dbReference type="KEGG" id="svp:Pan189_39440"/>
<gene>
    <name evidence="1" type="ORF">Pan189_39440</name>
</gene>
<organism evidence="1 2">
    <name type="scientific">Stratiformator vulcanicus</name>
    <dbReference type="NCBI Taxonomy" id="2527980"/>
    <lineage>
        <taxon>Bacteria</taxon>
        <taxon>Pseudomonadati</taxon>
        <taxon>Planctomycetota</taxon>
        <taxon>Planctomycetia</taxon>
        <taxon>Planctomycetales</taxon>
        <taxon>Planctomycetaceae</taxon>
        <taxon>Stratiformator</taxon>
    </lineage>
</organism>
<proteinExistence type="predicted"/>
<name>A0A517R6K5_9PLAN</name>
<evidence type="ECO:0000313" key="1">
    <source>
        <dbReference type="EMBL" id="QDT39536.1"/>
    </source>
</evidence>
<dbReference type="Proteomes" id="UP000317318">
    <property type="component" value="Chromosome"/>
</dbReference>
<protein>
    <submittedName>
        <fullName evidence="1">Uncharacterized protein</fullName>
    </submittedName>
</protein>
<reference evidence="1 2" key="1">
    <citation type="submission" date="2019-02" db="EMBL/GenBank/DDBJ databases">
        <title>Deep-cultivation of Planctomycetes and their phenomic and genomic characterization uncovers novel biology.</title>
        <authorList>
            <person name="Wiegand S."/>
            <person name="Jogler M."/>
            <person name="Boedeker C."/>
            <person name="Pinto D."/>
            <person name="Vollmers J."/>
            <person name="Rivas-Marin E."/>
            <person name="Kohn T."/>
            <person name="Peeters S.H."/>
            <person name="Heuer A."/>
            <person name="Rast P."/>
            <person name="Oberbeckmann S."/>
            <person name="Bunk B."/>
            <person name="Jeske O."/>
            <person name="Meyerdierks A."/>
            <person name="Storesund J.E."/>
            <person name="Kallscheuer N."/>
            <person name="Luecker S."/>
            <person name="Lage O.M."/>
            <person name="Pohl T."/>
            <person name="Merkel B.J."/>
            <person name="Hornburger P."/>
            <person name="Mueller R.-W."/>
            <person name="Bruemmer F."/>
            <person name="Labrenz M."/>
            <person name="Spormann A.M."/>
            <person name="Op den Camp H."/>
            <person name="Overmann J."/>
            <person name="Amann R."/>
            <person name="Jetten M.S.M."/>
            <person name="Mascher T."/>
            <person name="Medema M.H."/>
            <person name="Devos D.P."/>
            <person name="Kaster A.-K."/>
            <person name="Ovreas L."/>
            <person name="Rohde M."/>
            <person name="Galperin M.Y."/>
            <person name="Jogler C."/>
        </authorList>
    </citation>
    <scope>NUCLEOTIDE SEQUENCE [LARGE SCALE GENOMIC DNA]</scope>
    <source>
        <strain evidence="1 2">Pan189</strain>
    </source>
</reference>
<keyword evidence="2" id="KW-1185">Reference proteome</keyword>
<evidence type="ECO:0000313" key="2">
    <source>
        <dbReference type="Proteomes" id="UP000317318"/>
    </source>
</evidence>
<sequence>MKWLMAPGRQSSVVFASTLVVVIAVSLPGSLPAVLCCSVAVGNEIVVRIDPPDTQFEVGEAADESWAGTIPGAVWDAAPLRNVCEQLGTAHRLSILVDRRIDPSRPISLRIGVASVAAVVEKIAAEAGGRTAHSDGLVLIAPPLAAERFEPLLLRTRERMAQVASSNNQLRKEQTFRWGDLAEPRQIASEIATRFELQIENPEEIPHDLWPRGVLPQTDAAAAMTAVLIQFDRTIDIDRTGRIVRIVPIPDRIVYSATYRPKKTSAAALAEWRRRWPDAEFDVRRRVVTLRGEIADHAQFSQEVPLRETGKPPVAPTDVVLLKDRRFTLSAENVPVTAIIANLESTGVQFQYDAAALRQAGVDLNQRVTLDLRSADATAFLKAVFEPLGLRSSYSGVIVELSPITE</sequence>
<accession>A0A517R6K5</accession>
<dbReference type="EMBL" id="CP036268">
    <property type="protein sequence ID" value="QDT39536.1"/>
    <property type="molecule type" value="Genomic_DNA"/>
</dbReference>
<dbReference type="AlphaFoldDB" id="A0A517R6K5"/>